<dbReference type="InterPro" id="IPR018247">
    <property type="entry name" value="EF_Hand_1_Ca_BS"/>
</dbReference>
<dbReference type="InterPro" id="IPR011992">
    <property type="entry name" value="EF-hand-dom_pair"/>
</dbReference>
<sequence>MSVWIWALVLVAAVWAAHWGAEHLAKPLKKLRKQWGFSVAAGGALVGVASASPEIGINVASAVTGVADIGLGAMFGSNVIAIPFMVVTAYIATRHLKKENAGKDHEQHEKEHLLKVDPTAVTVQALPYLVILAVVAILTVPAQWRGLQPIDGWIMLGVYLVYLAQALLRGREEGEKVEWKKKEIYLAVAGLAALGLGAFFTVKATENIVAALGLSKVVGGLFITAPMAALPEIFATWSVVKSGQITSGVTSVIGDHAATMAVAFLPLALVTVPVKDLTLYVTVLSFVALVGILYAAFIHWGGKNGQHGFNRWQVYTLGAVVPVYVGVMLFGVLQVIGGPSGEGANFFKVFNEDKNNYLEDGEFYRAVGDIGYFKAWDQEGDASLSEDEWRAGISEYLGGYKIDQIEEFGEWDLNGDSQISEDEFREGLFEAADQDRNNQISESEFVNLYREGSGSQKNK</sequence>
<keyword evidence="8" id="KW-1185">Reference proteome</keyword>
<feature type="transmembrane region" description="Helical" evidence="5">
    <location>
        <begin position="125"/>
        <end position="144"/>
    </location>
</feature>
<dbReference type="InterPro" id="IPR044880">
    <property type="entry name" value="NCX_ion-bd_dom_sf"/>
</dbReference>
<keyword evidence="2 5" id="KW-0812">Transmembrane</keyword>
<feature type="transmembrane region" description="Helical" evidence="5">
    <location>
        <begin position="217"/>
        <end position="240"/>
    </location>
</feature>
<evidence type="ECO:0000256" key="1">
    <source>
        <dbReference type="ARBA" id="ARBA00004141"/>
    </source>
</evidence>
<evidence type="ECO:0000256" key="2">
    <source>
        <dbReference type="ARBA" id="ARBA00022692"/>
    </source>
</evidence>
<comment type="subcellular location">
    <subcellularLocation>
        <location evidence="1">Membrane</location>
        <topology evidence="1">Multi-pass membrane protein</topology>
    </subcellularLocation>
</comment>
<feature type="transmembrane region" description="Helical" evidence="5">
    <location>
        <begin position="314"/>
        <end position="336"/>
    </location>
</feature>
<evidence type="ECO:0000313" key="7">
    <source>
        <dbReference type="EMBL" id="MFD1187131.1"/>
    </source>
</evidence>
<keyword evidence="4 5" id="KW-0472">Membrane</keyword>
<feature type="transmembrane region" description="Helical" evidence="5">
    <location>
        <begin position="252"/>
        <end position="272"/>
    </location>
</feature>
<dbReference type="Pfam" id="PF01699">
    <property type="entry name" value="Na_Ca_ex"/>
    <property type="match status" value="2"/>
</dbReference>
<evidence type="ECO:0000256" key="4">
    <source>
        <dbReference type="ARBA" id="ARBA00023136"/>
    </source>
</evidence>
<dbReference type="Gene3D" id="1.10.238.10">
    <property type="entry name" value="EF-hand"/>
    <property type="match status" value="1"/>
</dbReference>
<keyword evidence="3 5" id="KW-1133">Transmembrane helix</keyword>
<dbReference type="Proteomes" id="UP001597094">
    <property type="component" value="Unassembled WGS sequence"/>
</dbReference>
<reference evidence="8" key="1">
    <citation type="journal article" date="2019" name="Int. J. Syst. Evol. Microbiol.">
        <title>The Global Catalogue of Microorganisms (GCM) 10K type strain sequencing project: providing services to taxonomists for standard genome sequencing and annotation.</title>
        <authorList>
            <consortium name="The Broad Institute Genomics Platform"/>
            <consortium name="The Broad Institute Genome Sequencing Center for Infectious Disease"/>
            <person name="Wu L."/>
            <person name="Ma J."/>
        </authorList>
    </citation>
    <scope>NUCLEOTIDE SEQUENCE [LARGE SCALE GENOMIC DNA]</scope>
    <source>
        <strain evidence="8">JCM 31319</strain>
    </source>
</reference>
<evidence type="ECO:0000256" key="5">
    <source>
        <dbReference type="SAM" id="Phobius"/>
    </source>
</evidence>
<evidence type="ECO:0000256" key="3">
    <source>
        <dbReference type="ARBA" id="ARBA00022989"/>
    </source>
</evidence>
<feature type="transmembrane region" description="Helical" evidence="5">
    <location>
        <begin position="150"/>
        <end position="168"/>
    </location>
</feature>
<feature type="transmembrane region" description="Helical" evidence="5">
    <location>
        <begin position="69"/>
        <end position="93"/>
    </location>
</feature>
<dbReference type="SUPFAM" id="SSF47473">
    <property type="entry name" value="EF-hand"/>
    <property type="match status" value="1"/>
</dbReference>
<dbReference type="PROSITE" id="PS00018">
    <property type="entry name" value="EF_HAND_1"/>
    <property type="match status" value="1"/>
</dbReference>
<organism evidence="7 8">
    <name type="scientific">Pontibacter rugosus</name>
    <dbReference type="NCBI Taxonomy" id="1745966"/>
    <lineage>
        <taxon>Bacteria</taxon>
        <taxon>Pseudomonadati</taxon>
        <taxon>Bacteroidota</taxon>
        <taxon>Cytophagia</taxon>
        <taxon>Cytophagales</taxon>
        <taxon>Hymenobacteraceae</taxon>
        <taxon>Pontibacter</taxon>
    </lineage>
</organism>
<name>A0ABW3SQV7_9BACT</name>
<comment type="caution">
    <text evidence="7">The sequence shown here is derived from an EMBL/GenBank/DDBJ whole genome shotgun (WGS) entry which is preliminary data.</text>
</comment>
<proteinExistence type="predicted"/>
<dbReference type="Gene3D" id="1.20.1420.30">
    <property type="entry name" value="NCX, central ion-binding region"/>
    <property type="match status" value="1"/>
</dbReference>
<dbReference type="InterPro" id="IPR004837">
    <property type="entry name" value="NaCa_Exmemb"/>
</dbReference>
<feature type="transmembrane region" description="Helical" evidence="5">
    <location>
        <begin position="278"/>
        <end position="302"/>
    </location>
</feature>
<protein>
    <submittedName>
        <fullName evidence="7">Sodium:calcium exchanger</fullName>
    </submittedName>
</protein>
<dbReference type="CDD" id="cd00051">
    <property type="entry name" value="EFh"/>
    <property type="match status" value="1"/>
</dbReference>
<evidence type="ECO:0000259" key="6">
    <source>
        <dbReference type="PROSITE" id="PS50222"/>
    </source>
</evidence>
<gene>
    <name evidence="7" type="ORF">ACFQ2O_13025</name>
</gene>
<dbReference type="RefSeq" id="WP_377528273.1">
    <property type="nucleotide sequence ID" value="NZ_JBHTLD010000117.1"/>
</dbReference>
<dbReference type="PROSITE" id="PS50222">
    <property type="entry name" value="EF_HAND_2"/>
    <property type="match status" value="1"/>
</dbReference>
<dbReference type="EMBL" id="JBHTLD010000117">
    <property type="protein sequence ID" value="MFD1187131.1"/>
    <property type="molecule type" value="Genomic_DNA"/>
</dbReference>
<evidence type="ECO:0000313" key="8">
    <source>
        <dbReference type="Proteomes" id="UP001597094"/>
    </source>
</evidence>
<dbReference type="InterPro" id="IPR002048">
    <property type="entry name" value="EF_hand_dom"/>
</dbReference>
<feature type="transmembrane region" description="Helical" evidence="5">
    <location>
        <begin position="184"/>
        <end position="205"/>
    </location>
</feature>
<accession>A0ABW3SQV7</accession>
<feature type="domain" description="EF-hand" evidence="6">
    <location>
        <begin position="420"/>
        <end position="455"/>
    </location>
</feature>